<dbReference type="GO" id="GO:0005634">
    <property type="term" value="C:nucleus"/>
    <property type="evidence" value="ECO:0007669"/>
    <property type="project" value="UniProtKB-SubCell"/>
</dbReference>
<dbReference type="Gene3D" id="3.30.720.50">
    <property type="match status" value="1"/>
</dbReference>
<evidence type="ECO:0000256" key="4">
    <source>
        <dbReference type="ARBA" id="ARBA00023242"/>
    </source>
</evidence>
<organism evidence="8 9">
    <name type="scientific">Adiantum capillus-veneris</name>
    <name type="common">Maidenhair fern</name>
    <dbReference type="NCBI Taxonomy" id="13818"/>
    <lineage>
        <taxon>Eukaryota</taxon>
        <taxon>Viridiplantae</taxon>
        <taxon>Streptophyta</taxon>
        <taxon>Embryophyta</taxon>
        <taxon>Tracheophyta</taxon>
        <taxon>Polypodiopsida</taxon>
        <taxon>Polypodiidae</taxon>
        <taxon>Polypodiales</taxon>
        <taxon>Pteridineae</taxon>
        <taxon>Pteridaceae</taxon>
        <taxon>Vittarioideae</taxon>
        <taxon>Adiantum</taxon>
    </lineage>
</organism>
<dbReference type="Gene3D" id="3.90.228.10">
    <property type="match status" value="1"/>
</dbReference>
<evidence type="ECO:0000256" key="2">
    <source>
        <dbReference type="ARBA" id="ARBA00022473"/>
    </source>
</evidence>
<keyword evidence="4" id="KW-0539">Nucleus</keyword>
<proteinExistence type="predicted"/>
<dbReference type="InterPro" id="IPR022003">
    <property type="entry name" value="RST"/>
</dbReference>
<feature type="domain" description="RST" evidence="7">
    <location>
        <begin position="513"/>
        <end position="584"/>
    </location>
</feature>
<dbReference type="Proteomes" id="UP000886520">
    <property type="component" value="Chromosome 11"/>
</dbReference>
<dbReference type="InterPro" id="IPR004170">
    <property type="entry name" value="WWE_dom"/>
</dbReference>
<evidence type="ECO:0000313" key="8">
    <source>
        <dbReference type="EMBL" id="KAI5073166.1"/>
    </source>
</evidence>
<feature type="domain" description="WWE" evidence="5">
    <location>
        <begin position="66"/>
        <end position="141"/>
    </location>
</feature>
<dbReference type="PROSITE" id="PS50918">
    <property type="entry name" value="WWE"/>
    <property type="match status" value="1"/>
</dbReference>
<dbReference type="SUPFAM" id="SSF56399">
    <property type="entry name" value="ADP-ribosylation"/>
    <property type="match status" value="1"/>
</dbReference>
<reference evidence="8" key="1">
    <citation type="submission" date="2021-01" db="EMBL/GenBank/DDBJ databases">
        <title>Adiantum capillus-veneris genome.</title>
        <authorList>
            <person name="Fang Y."/>
            <person name="Liao Q."/>
        </authorList>
    </citation>
    <scope>NUCLEOTIDE SEQUENCE</scope>
    <source>
        <strain evidence="8">H3</strain>
        <tissue evidence="8">Leaf</tissue>
    </source>
</reference>
<dbReference type="InterPro" id="IPR037197">
    <property type="entry name" value="WWE_dom_sf"/>
</dbReference>
<evidence type="ECO:0000259" key="5">
    <source>
        <dbReference type="PROSITE" id="PS50918"/>
    </source>
</evidence>
<keyword evidence="2" id="KW-0217">Developmental protein</keyword>
<keyword evidence="9" id="KW-1185">Reference proteome</keyword>
<dbReference type="PANTHER" id="PTHR32263:SF12">
    <property type="entry name" value="INACTIVE POLY [ADP-RIBOSE] POLYMERASE SRO4-RELATED"/>
    <property type="match status" value="1"/>
</dbReference>
<accession>A0A9D4ZHL4</accession>
<gene>
    <name evidence="8" type="ORF">GOP47_0011179</name>
</gene>
<dbReference type="PROSITE" id="PS51879">
    <property type="entry name" value="RST"/>
    <property type="match status" value="1"/>
</dbReference>
<evidence type="ECO:0000256" key="3">
    <source>
        <dbReference type="ARBA" id="ARBA00023016"/>
    </source>
</evidence>
<sequence length="593" mass="66925">MDTERILEPCTKFKRKLADGFLEFLHDDLTSCKYLKAAAGDESQPVENSRQDSAREGNSHRILVQQDALNFHRSGVPSRFLYYDKGHWRDFSQDVIPSIVESFVARKSSTRFSVQTKVYVLNFVYMIQLNLRTGFARSIAWIDRSGGWFTPSKCIEQSCTGLLLKLIDGKDSLAMEATRDDAKLRNFDCGLFKVRIETSTHGLTTNCDDFTRLGDKLIKLAENEQDFSFARDKFLSGFSLFAKDATITGIYRNSHTSISGQARLEAFNIQERIITASSGDANIRHAWHGTSKEGVLGIIRHGFGQPRVPKNGDTFGVGVYLAPEDSSHVSAMYSDVDENGEQHIVLCKVIMGRMEQVLPGSQQFHPSSEDFDTGVDDLTRPKRYIVWSTHMNTHILPLFVISFKLSTIARALIIAAQRGKQAFKESASFAMYPKRDHPSVSMSSLSHCDRRGQYRELFERVEHHLPEMQADSCTSTVCDLKAAAPSPSRVEESASSSPKLNENTFTNACSHRNVPRSPWISIPELFPLLESKLEPQALKVLQKLHLKFQVGRLPRNLFVKMLRRMLGDDFLRECIKNRSVQTVSTCDTHSFCG</sequence>
<keyword evidence="3" id="KW-0346">Stress response</keyword>
<evidence type="ECO:0000313" key="9">
    <source>
        <dbReference type="Proteomes" id="UP000886520"/>
    </source>
</evidence>
<dbReference type="SUPFAM" id="SSF117839">
    <property type="entry name" value="WWE domain"/>
    <property type="match status" value="1"/>
</dbReference>
<dbReference type="InterPro" id="IPR044964">
    <property type="entry name" value="RCD1/SRO1-5"/>
</dbReference>
<comment type="caution">
    <text evidence="8">The sequence shown here is derived from an EMBL/GenBank/DDBJ whole genome shotgun (WGS) entry which is preliminary data.</text>
</comment>
<evidence type="ECO:0000259" key="7">
    <source>
        <dbReference type="PROSITE" id="PS51879"/>
    </source>
</evidence>
<dbReference type="PROSITE" id="PS51059">
    <property type="entry name" value="PARP_CATALYTIC"/>
    <property type="match status" value="1"/>
</dbReference>
<dbReference type="OrthoDB" id="6133115at2759"/>
<comment type="subcellular location">
    <subcellularLocation>
        <location evidence="1">Nucleus</location>
    </subcellularLocation>
</comment>
<dbReference type="PANTHER" id="PTHR32263">
    <property type="entry name" value="INACTIVE POLY [ADP-RIBOSE] POLYMERASE SRO4-RELATED"/>
    <property type="match status" value="1"/>
</dbReference>
<dbReference type="InterPro" id="IPR057823">
    <property type="entry name" value="WWE_RCD1"/>
</dbReference>
<dbReference type="Pfam" id="PF23467">
    <property type="entry name" value="WWE_5"/>
    <property type="match status" value="1"/>
</dbReference>
<dbReference type="EMBL" id="JABFUD020000011">
    <property type="protein sequence ID" value="KAI5073166.1"/>
    <property type="molecule type" value="Genomic_DNA"/>
</dbReference>
<dbReference type="Pfam" id="PF00644">
    <property type="entry name" value="PARP"/>
    <property type="match status" value="1"/>
</dbReference>
<evidence type="ECO:0000259" key="6">
    <source>
        <dbReference type="PROSITE" id="PS51059"/>
    </source>
</evidence>
<dbReference type="InterPro" id="IPR012317">
    <property type="entry name" value="Poly(ADP-ribose)pol_cat_dom"/>
</dbReference>
<feature type="domain" description="PARP catalytic" evidence="6">
    <location>
        <begin position="204"/>
        <end position="424"/>
    </location>
</feature>
<dbReference type="Pfam" id="PF12174">
    <property type="entry name" value="RST"/>
    <property type="match status" value="1"/>
</dbReference>
<name>A0A9D4ZHL4_ADICA</name>
<evidence type="ECO:0008006" key="10">
    <source>
        <dbReference type="Google" id="ProtNLM"/>
    </source>
</evidence>
<evidence type="ECO:0000256" key="1">
    <source>
        <dbReference type="ARBA" id="ARBA00004123"/>
    </source>
</evidence>
<protein>
    <recommendedName>
        <fullName evidence="10">Poly [ADP-ribose] polymerase</fullName>
    </recommendedName>
</protein>
<dbReference type="GO" id="GO:0003950">
    <property type="term" value="F:NAD+ poly-ADP-ribosyltransferase activity"/>
    <property type="evidence" value="ECO:0007669"/>
    <property type="project" value="InterPro"/>
</dbReference>
<dbReference type="AlphaFoldDB" id="A0A9D4ZHL4"/>